<accession>A0A1F7SG21</accession>
<gene>
    <name evidence="6" type="ORF">A3K55_01800</name>
</gene>
<evidence type="ECO:0000313" key="7">
    <source>
        <dbReference type="Proteomes" id="UP000185874"/>
    </source>
</evidence>
<evidence type="ECO:0000256" key="1">
    <source>
        <dbReference type="ARBA" id="ARBA00005417"/>
    </source>
</evidence>
<dbReference type="SMART" id="SM00382">
    <property type="entry name" value="AAA"/>
    <property type="match status" value="1"/>
</dbReference>
<dbReference type="InterPro" id="IPR003439">
    <property type="entry name" value="ABC_transporter-like_ATP-bd"/>
</dbReference>
<dbReference type="AlphaFoldDB" id="A0A1F7SG21"/>
<keyword evidence="4" id="KW-0067">ATP-binding</keyword>
<dbReference type="Gene3D" id="3.40.50.300">
    <property type="entry name" value="P-loop containing nucleotide triphosphate hydrolases"/>
    <property type="match status" value="1"/>
</dbReference>
<dbReference type="SUPFAM" id="SSF52540">
    <property type="entry name" value="P-loop containing nucleoside triphosphate hydrolases"/>
    <property type="match status" value="1"/>
</dbReference>
<dbReference type="CDD" id="cd03230">
    <property type="entry name" value="ABC_DR_subfamily_A"/>
    <property type="match status" value="1"/>
</dbReference>
<comment type="similarity">
    <text evidence="1">Belongs to the ABC transporter superfamily.</text>
</comment>
<comment type="caution">
    <text evidence="6">The sequence shown here is derived from an EMBL/GenBank/DDBJ whole genome shotgun (WGS) entry which is preliminary data.</text>
</comment>
<organism evidence="6 7">
    <name type="scientific">Candidatus Shapirobacteria bacterium RBG_13_44_7</name>
    <dbReference type="NCBI Taxonomy" id="1802149"/>
    <lineage>
        <taxon>Bacteria</taxon>
        <taxon>Candidatus Shapironibacteriota</taxon>
    </lineage>
</organism>
<sequence>MLKLKGVSKRFGEIKALEGVDFEVSNKSVVGLLGPNGAGKTTLMRIIVGFLKANKGEIWWEGKKADPKDKKYKVNIGYLPENNPLYLQMTAAEYLEMTARLKGVEEVIGEVKRVAKECALGEYLHKEIETLSKGYRQRVGLAAALLGEPKLIILDEPTAGLDPNQIVEIRQLIKKLAKNKAVVLSTHILPEAKEVCDDLWIIDRGKIVMHEKTKKIKNLEKKFVNLTR</sequence>
<dbReference type="InterPro" id="IPR003593">
    <property type="entry name" value="AAA+_ATPase"/>
</dbReference>
<name>A0A1F7SG21_9BACT</name>
<dbReference type="GO" id="GO:0016887">
    <property type="term" value="F:ATP hydrolysis activity"/>
    <property type="evidence" value="ECO:0007669"/>
    <property type="project" value="InterPro"/>
</dbReference>
<dbReference type="EMBL" id="MGDJ01000023">
    <property type="protein sequence ID" value="OGL52709.1"/>
    <property type="molecule type" value="Genomic_DNA"/>
</dbReference>
<dbReference type="Pfam" id="PF00005">
    <property type="entry name" value="ABC_tran"/>
    <property type="match status" value="1"/>
</dbReference>
<evidence type="ECO:0000256" key="3">
    <source>
        <dbReference type="ARBA" id="ARBA00022741"/>
    </source>
</evidence>
<dbReference type="GO" id="GO:0005524">
    <property type="term" value="F:ATP binding"/>
    <property type="evidence" value="ECO:0007669"/>
    <property type="project" value="UniProtKB-KW"/>
</dbReference>
<dbReference type="InterPro" id="IPR027417">
    <property type="entry name" value="P-loop_NTPase"/>
</dbReference>
<dbReference type="PANTHER" id="PTHR43335">
    <property type="entry name" value="ABC TRANSPORTER, ATP-BINDING PROTEIN"/>
    <property type="match status" value="1"/>
</dbReference>
<dbReference type="PANTHER" id="PTHR43335:SF4">
    <property type="entry name" value="ABC TRANSPORTER, ATP-BINDING PROTEIN"/>
    <property type="match status" value="1"/>
</dbReference>
<proteinExistence type="inferred from homology"/>
<evidence type="ECO:0000256" key="2">
    <source>
        <dbReference type="ARBA" id="ARBA00022448"/>
    </source>
</evidence>
<keyword evidence="2" id="KW-0813">Transport</keyword>
<evidence type="ECO:0000256" key="4">
    <source>
        <dbReference type="ARBA" id="ARBA00022840"/>
    </source>
</evidence>
<feature type="domain" description="ABC transporter" evidence="5">
    <location>
        <begin position="2"/>
        <end position="226"/>
    </location>
</feature>
<reference evidence="6 7" key="1">
    <citation type="journal article" date="2016" name="Nat. Commun.">
        <title>Thousands of microbial genomes shed light on interconnected biogeochemical processes in an aquifer system.</title>
        <authorList>
            <person name="Anantharaman K."/>
            <person name="Brown C.T."/>
            <person name="Hug L.A."/>
            <person name="Sharon I."/>
            <person name="Castelle C.J."/>
            <person name="Probst A.J."/>
            <person name="Thomas B.C."/>
            <person name="Singh A."/>
            <person name="Wilkins M.J."/>
            <person name="Karaoz U."/>
            <person name="Brodie E.L."/>
            <person name="Williams K.H."/>
            <person name="Hubbard S.S."/>
            <person name="Banfield J.F."/>
        </authorList>
    </citation>
    <scope>NUCLEOTIDE SEQUENCE [LARGE SCALE GENOMIC DNA]</scope>
</reference>
<dbReference type="Proteomes" id="UP000185874">
    <property type="component" value="Unassembled WGS sequence"/>
</dbReference>
<protein>
    <recommendedName>
        <fullName evidence="5">ABC transporter domain-containing protein</fullName>
    </recommendedName>
</protein>
<dbReference type="PROSITE" id="PS50893">
    <property type="entry name" value="ABC_TRANSPORTER_2"/>
    <property type="match status" value="1"/>
</dbReference>
<evidence type="ECO:0000313" key="6">
    <source>
        <dbReference type="EMBL" id="OGL52709.1"/>
    </source>
</evidence>
<evidence type="ECO:0000259" key="5">
    <source>
        <dbReference type="PROSITE" id="PS50893"/>
    </source>
</evidence>
<keyword evidence="3" id="KW-0547">Nucleotide-binding</keyword>